<evidence type="ECO:0000313" key="1">
    <source>
        <dbReference type="EMBL" id="QJA68391.1"/>
    </source>
</evidence>
<protein>
    <submittedName>
        <fullName evidence="1">Uncharacterized protein</fullName>
    </submittedName>
</protein>
<reference evidence="1" key="1">
    <citation type="submission" date="2020-03" db="EMBL/GenBank/DDBJ databases">
        <title>The deep terrestrial virosphere.</title>
        <authorList>
            <person name="Holmfeldt K."/>
            <person name="Nilsson E."/>
            <person name="Simone D."/>
            <person name="Lopez-Fernandez M."/>
            <person name="Wu X."/>
            <person name="de Brujin I."/>
            <person name="Lundin D."/>
            <person name="Andersson A."/>
            <person name="Bertilsson S."/>
            <person name="Dopson M."/>
        </authorList>
    </citation>
    <scope>NUCLEOTIDE SEQUENCE</scope>
    <source>
        <strain evidence="1">MM415A06895</strain>
    </source>
</reference>
<proteinExistence type="predicted"/>
<gene>
    <name evidence="1" type="ORF">MM415A06895_0003</name>
</gene>
<dbReference type="AlphaFoldDB" id="A0A6M3JH85"/>
<sequence>MEFRICKTPKNPCGDCSLRLICSPMVKNDCNTFDRYNSQMLWFEQQGMQLEGMKDESGKTTKRATENKMS</sequence>
<dbReference type="EMBL" id="MT141613">
    <property type="protein sequence ID" value="QJA68391.1"/>
    <property type="molecule type" value="Genomic_DNA"/>
</dbReference>
<name>A0A6M3JH85_9ZZZZ</name>
<organism evidence="1">
    <name type="scientific">viral metagenome</name>
    <dbReference type="NCBI Taxonomy" id="1070528"/>
    <lineage>
        <taxon>unclassified sequences</taxon>
        <taxon>metagenomes</taxon>
        <taxon>organismal metagenomes</taxon>
    </lineage>
</organism>
<accession>A0A6M3JH85</accession>